<dbReference type="AlphaFoldDB" id="A0A7U4QIT0"/>
<evidence type="ECO:0000259" key="6">
    <source>
        <dbReference type="Pfam" id="PF01850"/>
    </source>
</evidence>
<evidence type="ECO:0000313" key="7">
    <source>
        <dbReference type="EMBL" id="AMM40140.1"/>
    </source>
</evidence>
<feature type="binding site" evidence="5">
    <location>
        <position position="5"/>
    </location>
    <ligand>
        <name>Mg(2+)</name>
        <dbReference type="ChEBI" id="CHEBI:18420"/>
    </ligand>
</feature>
<dbReference type="GO" id="GO:0016787">
    <property type="term" value="F:hydrolase activity"/>
    <property type="evidence" value="ECO:0007669"/>
    <property type="project" value="UniProtKB-KW"/>
</dbReference>
<evidence type="ECO:0000313" key="8">
    <source>
        <dbReference type="Proteomes" id="UP000070560"/>
    </source>
</evidence>
<name>A0A7U4QIT0_DESA2</name>
<comment type="similarity">
    <text evidence="5">Belongs to the PINc/VapC protein family.</text>
</comment>
<reference evidence="7 8" key="1">
    <citation type="submission" date="2015-10" db="EMBL/GenBank/DDBJ databases">
        <title>Candidatus Desulfofervidus auxilii, a hydrogenotrophic sulfate-reducing bacterium involved in the thermophilic anaerobic oxidation of methane.</title>
        <authorList>
            <person name="Krukenberg V."/>
            <person name="Richter M."/>
            <person name="Wegener G."/>
        </authorList>
    </citation>
    <scope>NUCLEOTIDE SEQUENCE [LARGE SCALE GENOMIC DNA]</scope>
    <source>
        <strain evidence="7 8">HS1</strain>
    </source>
</reference>
<dbReference type="InterPro" id="IPR002716">
    <property type="entry name" value="PIN_dom"/>
</dbReference>
<gene>
    <name evidence="7" type="primary">pilT</name>
    <name evidence="5" type="synonym">vapC</name>
    <name evidence="7" type="ORF">HS1_000334</name>
</gene>
<comment type="function">
    <text evidence="5">Toxic component of a toxin-antitoxin (TA) system. An RNase.</text>
</comment>
<dbReference type="KEGG" id="daw:HS1_000334"/>
<organism evidence="7 8">
    <name type="scientific">Desulfofervidus auxilii</name>
    <dbReference type="NCBI Taxonomy" id="1621989"/>
    <lineage>
        <taxon>Bacteria</taxon>
        <taxon>Pseudomonadati</taxon>
        <taxon>Thermodesulfobacteriota</taxon>
        <taxon>Candidatus Desulfofervidia</taxon>
        <taxon>Candidatus Desulfofervidales</taxon>
        <taxon>Candidatus Desulfofervidaceae</taxon>
        <taxon>Candidatus Desulfofervidus</taxon>
    </lineage>
</organism>
<dbReference type="RefSeq" id="WP_066060439.1">
    <property type="nucleotide sequence ID" value="NZ_CP013015.1"/>
</dbReference>
<accession>A0A7U4QIT0</accession>
<dbReference type="SUPFAM" id="SSF88723">
    <property type="entry name" value="PIN domain-like"/>
    <property type="match status" value="1"/>
</dbReference>
<dbReference type="PANTHER" id="PTHR42188:SF1">
    <property type="entry name" value="23S RRNA-SPECIFIC ENDONUCLEASE VAPC20"/>
    <property type="match status" value="1"/>
</dbReference>
<proteinExistence type="inferred from homology"/>
<evidence type="ECO:0000256" key="4">
    <source>
        <dbReference type="ARBA" id="ARBA00022801"/>
    </source>
</evidence>
<dbReference type="EC" id="3.1.-.-" evidence="5"/>
<dbReference type="PANTHER" id="PTHR42188">
    <property type="entry name" value="23S RRNA-SPECIFIC ENDONUCLEASE VAPC20"/>
    <property type="match status" value="1"/>
</dbReference>
<evidence type="ECO:0000256" key="5">
    <source>
        <dbReference type="HAMAP-Rule" id="MF_00265"/>
    </source>
</evidence>
<comment type="cofactor">
    <cofactor evidence="5">
        <name>Mg(2+)</name>
        <dbReference type="ChEBI" id="CHEBI:18420"/>
    </cofactor>
</comment>
<dbReference type="EMBL" id="CP013015">
    <property type="protein sequence ID" value="AMM40140.1"/>
    <property type="molecule type" value="Genomic_DNA"/>
</dbReference>
<dbReference type="GO" id="GO:0004521">
    <property type="term" value="F:RNA endonuclease activity"/>
    <property type="evidence" value="ECO:0007669"/>
    <property type="project" value="InterPro"/>
</dbReference>
<keyword evidence="5" id="KW-0460">Magnesium</keyword>
<dbReference type="InterPro" id="IPR029060">
    <property type="entry name" value="PIN-like_dom_sf"/>
</dbReference>
<feature type="domain" description="PIN" evidence="6">
    <location>
        <begin position="2"/>
        <end position="128"/>
    </location>
</feature>
<keyword evidence="8" id="KW-1185">Reference proteome</keyword>
<keyword evidence="1 5" id="KW-1277">Toxin-antitoxin system</keyword>
<dbReference type="HAMAP" id="MF_00265">
    <property type="entry name" value="VapC_Nob1"/>
    <property type="match status" value="1"/>
</dbReference>
<dbReference type="Proteomes" id="UP000070560">
    <property type="component" value="Chromosome"/>
</dbReference>
<dbReference type="GO" id="GO:0016075">
    <property type="term" value="P:rRNA catabolic process"/>
    <property type="evidence" value="ECO:0007669"/>
    <property type="project" value="TreeGrafter"/>
</dbReference>
<keyword evidence="5" id="KW-0800">Toxin</keyword>
<dbReference type="InterPro" id="IPR022907">
    <property type="entry name" value="VapC_family"/>
</dbReference>
<dbReference type="Gene3D" id="3.40.50.1010">
    <property type="entry name" value="5'-nuclease"/>
    <property type="match status" value="1"/>
</dbReference>
<dbReference type="Pfam" id="PF01850">
    <property type="entry name" value="PIN"/>
    <property type="match status" value="1"/>
</dbReference>
<keyword evidence="3 5" id="KW-0479">Metal-binding</keyword>
<evidence type="ECO:0000256" key="1">
    <source>
        <dbReference type="ARBA" id="ARBA00022649"/>
    </source>
</evidence>
<protein>
    <recommendedName>
        <fullName evidence="5">Ribonuclease VapC</fullName>
        <shortName evidence="5">RNase VapC</shortName>
        <ecNumber evidence="5">3.1.-.-</ecNumber>
    </recommendedName>
    <alternativeName>
        <fullName evidence="5">Toxin VapC</fullName>
    </alternativeName>
</protein>
<keyword evidence="2 5" id="KW-0540">Nuclease</keyword>
<dbReference type="GO" id="GO:0000287">
    <property type="term" value="F:magnesium ion binding"/>
    <property type="evidence" value="ECO:0007669"/>
    <property type="project" value="UniProtKB-UniRule"/>
</dbReference>
<sequence>MIFIDTSAFLAIENRRDAYHKQALAYRDTILQSGLGLITTDYVLDESYTIIRLRAGHAVAVQFGEDIRASRIIQIEYMTSELLEEAWRIFKSFADKEFSFTDCTSFALMEYLHIDTAFTFDGHFSQYGKFIVRP</sequence>
<dbReference type="OrthoDB" id="4724868at2"/>
<dbReference type="InterPro" id="IPR039018">
    <property type="entry name" value="VapC20-like"/>
</dbReference>
<feature type="binding site" evidence="5">
    <location>
        <position position="102"/>
    </location>
    <ligand>
        <name>Mg(2+)</name>
        <dbReference type="ChEBI" id="CHEBI:18420"/>
    </ligand>
</feature>
<evidence type="ECO:0000256" key="3">
    <source>
        <dbReference type="ARBA" id="ARBA00022723"/>
    </source>
</evidence>
<dbReference type="GO" id="GO:0090729">
    <property type="term" value="F:toxin activity"/>
    <property type="evidence" value="ECO:0007669"/>
    <property type="project" value="UniProtKB-KW"/>
</dbReference>
<keyword evidence="4 5" id="KW-0378">Hydrolase</keyword>
<evidence type="ECO:0000256" key="2">
    <source>
        <dbReference type="ARBA" id="ARBA00022722"/>
    </source>
</evidence>